<keyword evidence="4" id="KW-1185">Reference proteome</keyword>
<gene>
    <name evidence="3" type="ORF">J2I46_01490</name>
</gene>
<organism evidence="3 4">
    <name type="scientific">Fibrella forsythiae</name>
    <dbReference type="NCBI Taxonomy" id="2817061"/>
    <lineage>
        <taxon>Bacteria</taxon>
        <taxon>Pseudomonadati</taxon>
        <taxon>Bacteroidota</taxon>
        <taxon>Cytophagia</taxon>
        <taxon>Cytophagales</taxon>
        <taxon>Spirosomataceae</taxon>
        <taxon>Fibrella</taxon>
    </lineage>
</organism>
<comment type="caution">
    <text evidence="3">The sequence shown here is derived from an EMBL/GenBank/DDBJ whole genome shotgun (WGS) entry which is preliminary data.</text>
</comment>
<dbReference type="Proteomes" id="UP000664628">
    <property type="component" value="Unassembled WGS sequence"/>
</dbReference>
<evidence type="ECO:0000256" key="1">
    <source>
        <dbReference type="SAM" id="Coils"/>
    </source>
</evidence>
<dbReference type="Pfam" id="PF18476">
    <property type="entry name" value="PIN_8"/>
    <property type="match status" value="1"/>
</dbReference>
<dbReference type="EMBL" id="JAFMYW010000001">
    <property type="protein sequence ID" value="MBO0947235.1"/>
    <property type="molecule type" value="Genomic_DNA"/>
</dbReference>
<accession>A0ABS3JB74</accession>
<evidence type="ECO:0000313" key="4">
    <source>
        <dbReference type="Proteomes" id="UP000664628"/>
    </source>
</evidence>
<evidence type="ECO:0000313" key="3">
    <source>
        <dbReference type="EMBL" id="MBO0947235.1"/>
    </source>
</evidence>
<name>A0ABS3JB74_9BACT</name>
<sequence length="424" mass="49858">MPSEIGKYSFGQKLKELDLVSYIDSLRDYKEKLPGAIKLESGIPIFIDTNVLLRYYETSFFKRRSLFDFFETNKESIILTNQVQKEFVKNRENVIEGFFNETLKSLGKSYKESIANSIQQYYNKNKKLFDDLPKFDKKIQKLQDDADKLQDTLEKEINSLNDKIDSAKNNDRLLSLTREMQLLDPLPESDITFLKTEFDNLKKNIDPNNIKNEATRPQVAFPGLGDITKKPKNPYGDYLLFHEMVLCIRANDKDAIFLTYDSTKNDWLKEDKEPHSHYVQIVFLATGHNLFIIDAERFFDSYLKEHFNSLIVKKEYYSQQSNEEVDFIYEFIGFERYARSIGEFIGMDNFGTVPLIILIGAFIERGFLSQQFMIEYKTLAHFRNLFLHSNDRVMIDSMSHEHILELLERLRAAVDMLEHIYKNI</sequence>
<evidence type="ECO:0000259" key="2">
    <source>
        <dbReference type="Pfam" id="PF18476"/>
    </source>
</evidence>
<dbReference type="RefSeq" id="WP_207327152.1">
    <property type="nucleotide sequence ID" value="NZ_JAFMYW010000001.1"/>
</dbReference>
<keyword evidence="1" id="KW-0175">Coiled coil</keyword>
<protein>
    <submittedName>
        <fullName evidence="3">DUF4935 domain-containing protein</fullName>
    </submittedName>
</protein>
<reference evidence="3 4" key="1">
    <citation type="submission" date="2021-03" db="EMBL/GenBank/DDBJ databases">
        <title>Fibrella sp. HMF5405 genome sequencing and assembly.</title>
        <authorList>
            <person name="Kang H."/>
            <person name="Kim H."/>
            <person name="Bae S."/>
            <person name="Joh K."/>
        </authorList>
    </citation>
    <scope>NUCLEOTIDE SEQUENCE [LARGE SCALE GENOMIC DNA]</scope>
    <source>
        <strain evidence="3 4">HMF5405</strain>
    </source>
</reference>
<feature type="coiled-coil region" evidence="1">
    <location>
        <begin position="132"/>
        <end position="170"/>
    </location>
</feature>
<proteinExistence type="predicted"/>
<feature type="domain" description="PIN like" evidence="2">
    <location>
        <begin position="45"/>
        <end position="273"/>
    </location>
</feature>
<dbReference type="InterPro" id="IPR041578">
    <property type="entry name" value="PIN_8"/>
</dbReference>